<comment type="similarity">
    <text evidence="1">Belongs to the metallo-dependent hydrolases superfamily.</text>
</comment>
<feature type="region of interest" description="Disordered" evidence="2">
    <location>
        <begin position="283"/>
        <end position="307"/>
    </location>
</feature>
<dbReference type="Pfam" id="PF04909">
    <property type="entry name" value="Amidohydro_2"/>
    <property type="match status" value="1"/>
</dbReference>
<proteinExistence type="inferred from homology"/>
<dbReference type="AlphaFoldDB" id="A0AB39BEK5"/>
<dbReference type="InterPro" id="IPR052350">
    <property type="entry name" value="Metallo-dep_Lactonases"/>
</dbReference>
<dbReference type="RefSeq" id="WP_368497163.1">
    <property type="nucleotide sequence ID" value="NZ_CP162511.1"/>
</dbReference>
<dbReference type="InterPro" id="IPR006680">
    <property type="entry name" value="Amidohydro-rel"/>
</dbReference>
<reference evidence="4" key="1">
    <citation type="submission" date="2024-05" db="EMBL/GenBank/DDBJ databases">
        <title>Herbiconiux sp. A18JL235.</title>
        <authorList>
            <person name="Zhang G."/>
        </authorList>
    </citation>
    <scope>NUCLEOTIDE SEQUENCE</scope>
    <source>
        <strain evidence="4">A18JL235</strain>
    </source>
</reference>
<dbReference type="PANTHER" id="PTHR43569:SF2">
    <property type="entry name" value="AMIDOHYDROLASE-RELATED DOMAIN-CONTAINING PROTEIN"/>
    <property type="match status" value="1"/>
</dbReference>
<gene>
    <name evidence="4" type="ORF">ABFY20_15630</name>
</gene>
<accession>A0AB39BEK5</accession>
<dbReference type="Gene3D" id="3.20.20.140">
    <property type="entry name" value="Metal-dependent hydrolases"/>
    <property type="match status" value="1"/>
</dbReference>
<evidence type="ECO:0000259" key="3">
    <source>
        <dbReference type="Pfam" id="PF04909"/>
    </source>
</evidence>
<dbReference type="GO" id="GO:0016787">
    <property type="term" value="F:hydrolase activity"/>
    <property type="evidence" value="ECO:0007669"/>
    <property type="project" value="InterPro"/>
</dbReference>
<dbReference type="InterPro" id="IPR032466">
    <property type="entry name" value="Metal_Hydrolase"/>
</dbReference>
<sequence length="307" mass="32636">MIIDAHLHVWDPSRAPYPWLTDALHPIDRTLLLDDIAGELEGAGVDRVVLVQAADNAADTEVMRAEAARHPDRVAGIVAWLPLDDPAALEAALPDVAADPIIVGIRNLIHDREPGWLAGDRQDASLALLEEAGLSLDFVTASPDALAEIPALLERHPGLRVVIDHLGKPPIGGAPEERSAWRHLLATAAANPLVHAKLSGLYPAVGDMRTWNVDDIRPFVDDAAAIFGADRLLYGSDWPIAELAGGHRRVHEALLEILDGWSPAERAAVLSASATAFYGLAPAPAGGAPDDTDDTPDDLPTSERTTA</sequence>
<organism evidence="4">
    <name type="scientific">Herbiconiux sp. A18JL235</name>
    <dbReference type="NCBI Taxonomy" id="3152363"/>
    <lineage>
        <taxon>Bacteria</taxon>
        <taxon>Bacillati</taxon>
        <taxon>Actinomycetota</taxon>
        <taxon>Actinomycetes</taxon>
        <taxon>Micrococcales</taxon>
        <taxon>Microbacteriaceae</taxon>
        <taxon>Herbiconiux</taxon>
    </lineage>
</organism>
<evidence type="ECO:0000256" key="1">
    <source>
        <dbReference type="ARBA" id="ARBA00038310"/>
    </source>
</evidence>
<dbReference type="SUPFAM" id="SSF51556">
    <property type="entry name" value="Metallo-dependent hydrolases"/>
    <property type="match status" value="1"/>
</dbReference>
<dbReference type="PANTHER" id="PTHR43569">
    <property type="entry name" value="AMIDOHYDROLASE"/>
    <property type="match status" value="1"/>
</dbReference>
<evidence type="ECO:0000256" key="2">
    <source>
        <dbReference type="SAM" id="MobiDB-lite"/>
    </source>
</evidence>
<protein>
    <submittedName>
        <fullName evidence="4">Amidohydrolase</fullName>
    </submittedName>
</protein>
<evidence type="ECO:0000313" key="4">
    <source>
        <dbReference type="EMBL" id="XDI04756.1"/>
    </source>
</evidence>
<feature type="domain" description="Amidohydrolase-related" evidence="3">
    <location>
        <begin position="3"/>
        <end position="280"/>
    </location>
</feature>
<name>A0AB39BEK5_9MICO</name>
<dbReference type="EMBL" id="CP162511">
    <property type="protein sequence ID" value="XDI04756.1"/>
    <property type="molecule type" value="Genomic_DNA"/>
</dbReference>